<organism evidence="7 8">
    <name type="scientific">Alkalicoccus urumqiensis</name>
    <name type="common">Bacillus urumqiensis</name>
    <dbReference type="NCBI Taxonomy" id="1548213"/>
    <lineage>
        <taxon>Bacteria</taxon>
        <taxon>Bacillati</taxon>
        <taxon>Bacillota</taxon>
        <taxon>Bacilli</taxon>
        <taxon>Bacillales</taxon>
        <taxon>Bacillaceae</taxon>
        <taxon>Alkalicoccus</taxon>
    </lineage>
</organism>
<dbReference type="Pfam" id="PF02361">
    <property type="entry name" value="CbiQ"/>
    <property type="match status" value="1"/>
</dbReference>
<keyword evidence="3 6" id="KW-0812">Transmembrane</keyword>
<keyword evidence="2" id="KW-1003">Cell membrane</keyword>
<dbReference type="InterPro" id="IPR003339">
    <property type="entry name" value="ABC/ECF_trnsptr_transmembrane"/>
</dbReference>
<evidence type="ECO:0008006" key="9">
    <source>
        <dbReference type="Google" id="ProtNLM"/>
    </source>
</evidence>
<evidence type="ECO:0000256" key="4">
    <source>
        <dbReference type="ARBA" id="ARBA00022989"/>
    </source>
</evidence>
<dbReference type="RefSeq" id="WP_105958427.1">
    <property type="nucleotide sequence ID" value="NZ_PVNS01000004.1"/>
</dbReference>
<dbReference type="EMBL" id="PVNS01000004">
    <property type="protein sequence ID" value="PRO66237.1"/>
    <property type="molecule type" value="Genomic_DNA"/>
</dbReference>
<sequence length="263" mass="29906">MLQQLNPSVKAGAVLVPSILLSFSYDVFTPLVFLFLLLVFTWTWSGMPKKKWLMLFSPFFIGAAGFAWMTMLYAGDGYQSGEVLFSVWHFEVTEGGMEAGISLGLRSLCFIALSLLFVLTTDVTQMMHSFMQQLKLPPKLVYGIMAGFRFLPLFRHEYTVIRQAHRVRGVEAERTVSGRLRHFRRFAVPMLAGAVRRAERTALAMTAKGFTGDKNRTWYKRERVEAKDWVFAASLNGALLLVLAASWYFGYLSIFHWDAGRSQ</sequence>
<dbReference type="CDD" id="cd16914">
    <property type="entry name" value="EcfT"/>
    <property type="match status" value="1"/>
</dbReference>
<dbReference type="PANTHER" id="PTHR34857">
    <property type="entry name" value="SLL0384 PROTEIN"/>
    <property type="match status" value="1"/>
</dbReference>
<evidence type="ECO:0000256" key="1">
    <source>
        <dbReference type="ARBA" id="ARBA00004141"/>
    </source>
</evidence>
<dbReference type="Proteomes" id="UP000243650">
    <property type="component" value="Unassembled WGS sequence"/>
</dbReference>
<keyword evidence="4 6" id="KW-1133">Transmembrane helix</keyword>
<name>A0A2P6MIY4_ALKUR</name>
<evidence type="ECO:0000256" key="3">
    <source>
        <dbReference type="ARBA" id="ARBA00022692"/>
    </source>
</evidence>
<evidence type="ECO:0000256" key="2">
    <source>
        <dbReference type="ARBA" id="ARBA00022475"/>
    </source>
</evidence>
<dbReference type="GO" id="GO:0005886">
    <property type="term" value="C:plasma membrane"/>
    <property type="evidence" value="ECO:0007669"/>
    <property type="project" value="UniProtKB-ARBA"/>
</dbReference>
<evidence type="ECO:0000313" key="8">
    <source>
        <dbReference type="Proteomes" id="UP000243650"/>
    </source>
</evidence>
<evidence type="ECO:0000256" key="6">
    <source>
        <dbReference type="SAM" id="Phobius"/>
    </source>
</evidence>
<comment type="subcellular location">
    <subcellularLocation>
        <location evidence="1">Membrane</location>
        <topology evidence="1">Multi-pass membrane protein</topology>
    </subcellularLocation>
</comment>
<feature type="transmembrane region" description="Helical" evidence="6">
    <location>
        <begin position="95"/>
        <end position="119"/>
    </location>
</feature>
<evidence type="ECO:0000313" key="7">
    <source>
        <dbReference type="EMBL" id="PRO66237.1"/>
    </source>
</evidence>
<accession>A0A2P6MIY4</accession>
<reference evidence="7 8" key="1">
    <citation type="submission" date="2018-03" db="EMBL/GenBank/DDBJ databases">
        <title>Bacillus urumqiensis sp. nov., a moderately haloalkaliphilic bacterium isolated from a salt lake.</title>
        <authorList>
            <person name="Zhao B."/>
            <person name="Liao Z."/>
        </authorList>
    </citation>
    <scope>NUCLEOTIDE SEQUENCE [LARGE SCALE GENOMIC DNA]</scope>
    <source>
        <strain evidence="7 8">BZ-SZ-XJ18</strain>
    </source>
</reference>
<dbReference type="PANTHER" id="PTHR34857:SF2">
    <property type="entry name" value="SLL0384 PROTEIN"/>
    <property type="match status" value="1"/>
</dbReference>
<feature type="transmembrane region" description="Helical" evidence="6">
    <location>
        <begin position="229"/>
        <end position="249"/>
    </location>
</feature>
<gene>
    <name evidence="7" type="ORF">C6I21_05385</name>
</gene>
<feature type="transmembrane region" description="Helical" evidence="6">
    <location>
        <begin position="20"/>
        <end position="40"/>
    </location>
</feature>
<proteinExistence type="predicted"/>
<dbReference type="InterPro" id="IPR051611">
    <property type="entry name" value="ECF_transporter_component"/>
</dbReference>
<protein>
    <recommendedName>
        <fullName evidence="9">Energy-coupling factor transporter transmembrane protein EcfT</fullName>
    </recommendedName>
</protein>
<keyword evidence="5 6" id="KW-0472">Membrane</keyword>
<dbReference type="OrthoDB" id="92887at2"/>
<keyword evidence="8" id="KW-1185">Reference proteome</keyword>
<feature type="transmembrane region" description="Helical" evidence="6">
    <location>
        <begin position="52"/>
        <end position="75"/>
    </location>
</feature>
<evidence type="ECO:0000256" key="5">
    <source>
        <dbReference type="ARBA" id="ARBA00023136"/>
    </source>
</evidence>
<comment type="caution">
    <text evidence="7">The sequence shown here is derived from an EMBL/GenBank/DDBJ whole genome shotgun (WGS) entry which is preliminary data.</text>
</comment>
<dbReference type="AlphaFoldDB" id="A0A2P6MIY4"/>